<keyword evidence="1 3" id="KW-0238">DNA-binding</keyword>
<dbReference type="Pfam" id="PF13411">
    <property type="entry name" value="MerR_1"/>
    <property type="match status" value="1"/>
</dbReference>
<dbReference type="AlphaFoldDB" id="A0A1I4E1H9"/>
<dbReference type="EMBL" id="FOSG01000011">
    <property type="protein sequence ID" value="SFK99073.1"/>
    <property type="molecule type" value="Genomic_DNA"/>
</dbReference>
<evidence type="ECO:0000313" key="4">
    <source>
        <dbReference type="Proteomes" id="UP000198928"/>
    </source>
</evidence>
<dbReference type="Proteomes" id="UP000198928">
    <property type="component" value="Unassembled WGS sequence"/>
</dbReference>
<accession>A0A1I4E1H9</accession>
<dbReference type="InterPro" id="IPR009061">
    <property type="entry name" value="DNA-bd_dom_put_sf"/>
</dbReference>
<sequence length="319" mass="32424">MPSAHPSRAAARPAFGQEAGQILLPVGVVAERLEMSTATLRAWERRYGLAPSGRTPGGHRRYSARDLERLERMRTLVRRGVPAADAARAVTAAGPPDAGAGAGAAELTEAMHALDTAAVQAVVSASLARLGAADAWTTVLAPALTAIGEHWEETGRGVEVEHVTSGIVESALRRHAQDRATALPSGPGPGAPGPVLLAAAPAEHHTLPLTALAAALAEEGRAAILAGDLPVPALTDALALARPGAVVLWARSPATADLSWLRTALETAPAPAPAPVHPAGPGWPPDVPGAAAPLHDLPGALAALLDAPGGRRPVRPRAR</sequence>
<protein>
    <submittedName>
        <fullName evidence="3">DNA-binding transcriptional regulator, MerR family</fullName>
    </submittedName>
</protein>
<dbReference type="RefSeq" id="WP_175541040.1">
    <property type="nucleotide sequence ID" value="NZ_FOSG01000011.1"/>
</dbReference>
<dbReference type="PANTHER" id="PTHR30204:SF97">
    <property type="entry name" value="MERR FAMILY REGULATORY PROTEIN"/>
    <property type="match status" value="1"/>
</dbReference>
<dbReference type="Gene3D" id="3.40.50.280">
    <property type="entry name" value="Cobalamin-binding domain"/>
    <property type="match status" value="1"/>
</dbReference>
<dbReference type="SMART" id="SM00422">
    <property type="entry name" value="HTH_MERR"/>
    <property type="match status" value="1"/>
</dbReference>
<organism evidence="3 4">
    <name type="scientific">Streptomyces pini</name>
    <dbReference type="NCBI Taxonomy" id="1520580"/>
    <lineage>
        <taxon>Bacteria</taxon>
        <taxon>Bacillati</taxon>
        <taxon>Actinomycetota</taxon>
        <taxon>Actinomycetes</taxon>
        <taxon>Kitasatosporales</taxon>
        <taxon>Streptomycetaceae</taxon>
        <taxon>Streptomyces</taxon>
    </lineage>
</organism>
<gene>
    <name evidence="3" type="ORF">SAMN05192584_11190</name>
</gene>
<name>A0A1I4E1H9_9ACTN</name>
<feature type="domain" description="HTH merR-type" evidence="2">
    <location>
        <begin position="23"/>
        <end position="92"/>
    </location>
</feature>
<dbReference type="InterPro" id="IPR036594">
    <property type="entry name" value="Meth_synthase_dom"/>
</dbReference>
<dbReference type="GO" id="GO:0003677">
    <property type="term" value="F:DNA binding"/>
    <property type="evidence" value="ECO:0007669"/>
    <property type="project" value="UniProtKB-KW"/>
</dbReference>
<keyword evidence="4" id="KW-1185">Reference proteome</keyword>
<dbReference type="Gene3D" id="1.10.1660.10">
    <property type="match status" value="1"/>
</dbReference>
<dbReference type="InterPro" id="IPR000551">
    <property type="entry name" value="MerR-type_HTH_dom"/>
</dbReference>
<evidence type="ECO:0000259" key="2">
    <source>
        <dbReference type="PROSITE" id="PS50937"/>
    </source>
</evidence>
<dbReference type="GO" id="GO:0003700">
    <property type="term" value="F:DNA-binding transcription factor activity"/>
    <property type="evidence" value="ECO:0007669"/>
    <property type="project" value="InterPro"/>
</dbReference>
<dbReference type="PROSITE" id="PS50937">
    <property type="entry name" value="HTH_MERR_2"/>
    <property type="match status" value="1"/>
</dbReference>
<dbReference type="PANTHER" id="PTHR30204">
    <property type="entry name" value="REDOX-CYCLING DRUG-SENSING TRANSCRIPTIONAL ACTIVATOR SOXR"/>
    <property type="match status" value="1"/>
</dbReference>
<dbReference type="InterPro" id="IPR047057">
    <property type="entry name" value="MerR_fam"/>
</dbReference>
<reference evidence="4" key="1">
    <citation type="submission" date="2016-10" db="EMBL/GenBank/DDBJ databases">
        <authorList>
            <person name="Varghese N."/>
            <person name="Submissions S."/>
        </authorList>
    </citation>
    <scope>NUCLEOTIDE SEQUENCE [LARGE SCALE GENOMIC DNA]</scope>
    <source>
        <strain evidence="4">PL19</strain>
    </source>
</reference>
<dbReference type="Pfam" id="PF02607">
    <property type="entry name" value="B12-binding_2"/>
    <property type="match status" value="1"/>
</dbReference>
<proteinExistence type="predicted"/>
<evidence type="ECO:0000256" key="1">
    <source>
        <dbReference type="ARBA" id="ARBA00023125"/>
    </source>
</evidence>
<dbReference type="SUPFAM" id="SSF46955">
    <property type="entry name" value="Putative DNA-binding domain"/>
    <property type="match status" value="1"/>
</dbReference>
<evidence type="ECO:0000313" key="3">
    <source>
        <dbReference type="EMBL" id="SFK99073.1"/>
    </source>
</evidence>
<dbReference type="InterPro" id="IPR003759">
    <property type="entry name" value="Cbl-bd_cap"/>
</dbReference>
<dbReference type="Gene3D" id="1.10.1240.10">
    <property type="entry name" value="Methionine synthase domain"/>
    <property type="match status" value="1"/>
</dbReference>